<evidence type="ECO:0000259" key="2">
    <source>
        <dbReference type="Pfam" id="PF01910"/>
    </source>
</evidence>
<evidence type="ECO:0000256" key="1">
    <source>
        <dbReference type="ARBA" id="ARBA00010272"/>
    </source>
</evidence>
<protein>
    <submittedName>
        <fullName evidence="3">MTH1187 family thiamine-binding protein</fullName>
    </submittedName>
</protein>
<accession>A0AAX4NFP3</accession>
<dbReference type="PANTHER" id="PTHR33777:SF1">
    <property type="entry name" value="UPF0045 PROTEIN ECM15"/>
    <property type="match status" value="1"/>
</dbReference>
<dbReference type="SUPFAM" id="SSF89957">
    <property type="entry name" value="MTH1187/YkoF-like"/>
    <property type="match status" value="1"/>
</dbReference>
<dbReference type="InterPro" id="IPR029756">
    <property type="entry name" value="MTH1187/YkoF-like"/>
</dbReference>
<dbReference type="GO" id="GO:0005829">
    <property type="term" value="C:cytosol"/>
    <property type="evidence" value="ECO:0007669"/>
    <property type="project" value="TreeGrafter"/>
</dbReference>
<dbReference type="AlphaFoldDB" id="A0AAX4NFP3"/>
<dbReference type="EMBL" id="CP133772">
    <property type="protein sequence ID" value="WYY00148.1"/>
    <property type="molecule type" value="Genomic_DNA"/>
</dbReference>
<gene>
    <name evidence="3" type="ORF">OXIME_000704</name>
</gene>
<feature type="domain" description="Thiamine-binding protein" evidence="2">
    <location>
        <begin position="4"/>
        <end position="93"/>
    </location>
</feature>
<dbReference type="InterPro" id="IPR002767">
    <property type="entry name" value="Thiamine_BP"/>
</dbReference>
<dbReference type="InterPro" id="IPR051614">
    <property type="entry name" value="UPF0045_domain"/>
</dbReference>
<keyword evidence="4" id="KW-1185">Reference proteome</keyword>
<dbReference type="GeneID" id="95967434"/>
<dbReference type="Proteomes" id="UP001451606">
    <property type="component" value="Chromosome"/>
</dbReference>
<dbReference type="KEGG" id="omr:OXIME_000704"/>
<dbReference type="PANTHER" id="PTHR33777">
    <property type="entry name" value="UPF0045 PROTEIN ECM15"/>
    <property type="match status" value="1"/>
</dbReference>
<comment type="similarity">
    <text evidence="1">Belongs to the UPF0045 family.</text>
</comment>
<dbReference type="NCBIfam" id="TIGR00106">
    <property type="entry name" value="MTH1187 family thiamine-binding protein"/>
    <property type="match status" value="1"/>
</dbReference>
<dbReference type="Gene3D" id="3.30.70.930">
    <property type="match status" value="1"/>
</dbReference>
<dbReference type="Pfam" id="PF01910">
    <property type="entry name" value="Thiamine_BP"/>
    <property type="match status" value="1"/>
</dbReference>
<reference evidence="3 4" key="1">
    <citation type="submission" date="2023-09" db="EMBL/GenBank/DDBJ databases">
        <authorList>
            <person name="Golyshina O.V."/>
            <person name="Lunev E.A."/>
            <person name="Bargiela R."/>
            <person name="Gaines M.C."/>
            <person name="Daum B."/>
            <person name="Bale N.J."/>
            <person name="Koenen M."/>
            <person name="Sinninghe Damst J.S."/>
            <person name="Yakimov M."/>
            <person name="Golyshin P.N."/>
        </authorList>
    </citation>
    <scope>NUCLEOTIDE SEQUENCE [LARGE SCALE GENOMIC DNA]</scope>
    <source>
        <strain evidence="3 4">M1</strain>
    </source>
</reference>
<evidence type="ECO:0000313" key="3">
    <source>
        <dbReference type="EMBL" id="WYY00148.1"/>
    </source>
</evidence>
<name>A0AAX4NFP3_9ARCH</name>
<proteinExistence type="inferred from homology"/>
<organism evidence="3 4">
    <name type="scientific">Oxyplasma meridianum</name>
    <dbReference type="NCBI Taxonomy" id="3073602"/>
    <lineage>
        <taxon>Archaea</taxon>
        <taxon>Methanobacteriati</taxon>
        <taxon>Thermoplasmatota</taxon>
        <taxon>Thermoplasmata</taxon>
        <taxon>Thermoplasmatales</taxon>
        <taxon>Thermoplasmataceae</taxon>
        <taxon>Oxyplasma</taxon>
    </lineage>
</organism>
<dbReference type="RefSeq" id="WP_393972098.1">
    <property type="nucleotide sequence ID" value="NZ_CP133772.1"/>
</dbReference>
<evidence type="ECO:0000313" key="4">
    <source>
        <dbReference type="Proteomes" id="UP001451606"/>
    </source>
</evidence>
<sequence length="100" mass="11179">MILAEVTYITIGKGVSAANYVKSALEYFKRSGVRYYPNSMSTVLETETVEEAFRIIAGAENELIKSGVPRVETIIKIDHRVDLENSVSRKLEAIGEKIQE</sequence>